<dbReference type="GO" id="GO:0005737">
    <property type="term" value="C:cytoplasm"/>
    <property type="evidence" value="ECO:0007669"/>
    <property type="project" value="TreeGrafter"/>
</dbReference>
<dbReference type="Gene3D" id="3.30.519.10">
    <property type="entry name" value="Guanine Nucleotide Dissociation Inhibitor, domain 2"/>
    <property type="match status" value="1"/>
</dbReference>
<dbReference type="FunFam" id="3.50.50.60:FF:000232">
    <property type="entry name" value="Rab GDP dissociation inhibitor"/>
    <property type="match status" value="1"/>
</dbReference>
<dbReference type="FunFam" id="1.10.405.10:FF:000001">
    <property type="entry name" value="Rab GDP dissociation inhibitor"/>
    <property type="match status" value="1"/>
</dbReference>
<dbReference type="PRINTS" id="PR00892">
    <property type="entry name" value="RABGDI"/>
</dbReference>
<dbReference type="GO" id="GO:0016192">
    <property type="term" value="P:vesicle-mediated transport"/>
    <property type="evidence" value="ECO:0007669"/>
    <property type="project" value="TreeGrafter"/>
</dbReference>
<reference evidence="5" key="1">
    <citation type="submission" date="2020-05" db="EMBL/GenBank/DDBJ databases">
        <title>Phylogenomic resolution of chytrid fungi.</title>
        <authorList>
            <person name="Stajich J.E."/>
            <person name="Amses K."/>
            <person name="Simmons R."/>
            <person name="Seto K."/>
            <person name="Myers J."/>
            <person name="Bonds A."/>
            <person name="Quandt C.A."/>
            <person name="Barry K."/>
            <person name="Liu P."/>
            <person name="Grigoriev I."/>
            <person name="Longcore J.E."/>
            <person name="James T.Y."/>
        </authorList>
    </citation>
    <scope>NUCLEOTIDE SEQUENCE</scope>
    <source>
        <strain evidence="5">JEL0476</strain>
    </source>
</reference>
<keyword evidence="6" id="KW-1185">Reference proteome</keyword>
<feature type="active site" description="Proton acceptor" evidence="3">
    <location>
        <position position="748"/>
    </location>
</feature>
<dbReference type="InterPro" id="IPR000806">
    <property type="entry name" value="RabGDI"/>
</dbReference>
<evidence type="ECO:0000313" key="6">
    <source>
        <dbReference type="Proteomes" id="UP001211065"/>
    </source>
</evidence>
<dbReference type="GO" id="GO:0005093">
    <property type="term" value="F:Rab GDP-dissociation inhibitor activity"/>
    <property type="evidence" value="ECO:0007669"/>
    <property type="project" value="InterPro"/>
</dbReference>
<accession>A0AAD5UBY2</accession>
<evidence type="ECO:0000256" key="3">
    <source>
        <dbReference type="PROSITE-ProRule" id="PRU01161"/>
    </source>
</evidence>
<dbReference type="PRINTS" id="PR00891">
    <property type="entry name" value="RABGDIREP"/>
</dbReference>
<dbReference type="SUPFAM" id="SSF54373">
    <property type="entry name" value="FAD-linked reductases, C-terminal domain"/>
    <property type="match status" value="1"/>
</dbReference>
<dbReference type="SUPFAM" id="SSF52151">
    <property type="entry name" value="FabD/lysophospholipase-like"/>
    <property type="match status" value="1"/>
</dbReference>
<sequence length="930" mass="104120">MDETYDVIVLGTGLTECILSGLLSVDGKKVLHMDKNDYYGGDSASLNLTQLYKKFRPGQEPAAAYGRDRDYNVDLIPKFAMASGEFVNILYHTDVTRYLEFKQIAGSFVYRDGYVAKVPANDKEAVVSSLMGIFEKRRAKKFFEFIQNYSFTNPSTQCGMDLNTVPMADVYKYFGLEAGTKDFIGHALALETNDDYMTQPAKATYEKICLYMNSLARYGKSPYIYPMYGLGELPQGFARLSAIYGGTYMLNKKIDEIVYENGKVVGVKSEGEIAKTKVVICDPSYVPDKVNKVGQVVRVICLLNHPIPDTGNSDSVQLIVPQNQVKRKNDIYIACVSTAHQVCAKDFYIAIVSTLVETSTPEKECDAGLALLGPILEKFVDISDIYEPKTDGKEEGVFVSKSYDASSHFESVCADVKSIYKRVTGNELKIEGKVKKIDEDGAVTETAAERLDKFDKKVVAWKNDPVSPYYEYQLIQDRLDQLKKAREAKDLSSTLFLLRTSLTRNLGNMTSEKLHGVSKVGTKKLIEVCSQLQIICETDHADNLNPDEKYEFFMNTQKSFGRTALLLSGGAVFGLSHIGVVKALLETKLLPRIISGASVGSIIAAVVCTKTDEELAYILHYPNNINLDVFERPDEQNGWLLMFYRILHNHVVFEIEVLIDSIRANVGDLTFQEAYYRTRRILNITVSSSTLYEMPRILNYLTAPNVLIYSAVAASCAIPGVYKSYPLMHKDRNGKSGVWNQSGTKWIDGSVESDLPMARITELFGVNHFIVSQVNPHVLPVMKAFSLPLVKTTSYLLWSEVSHWIQQAIELGLPGNVLQRAQSMVRQRYTGDITIIPSIPLSNLTEIMGNPNPELILYYSLLGEAATYKLIGRIKTHCQIELVVDEMLYRLRIRKLSSDEDHLNGPAFGVRSRFKQGMGFTHHTKGSSKN</sequence>
<dbReference type="Gene3D" id="3.40.1090.10">
    <property type="entry name" value="Cytosolic phospholipase A2 catalytic domain"/>
    <property type="match status" value="2"/>
</dbReference>
<dbReference type="GO" id="GO:0015031">
    <property type="term" value="P:protein transport"/>
    <property type="evidence" value="ECO:0007669"/>
    <property type="project" value="InterPro"/>
</dbReference>
<comment type="similarity">
    <text evidence="1">Belongs to the Rab GDI family.</text>
</comment>
<dbReference type="GO" id="GO:0004806">
    <property type="term" value="F:triacylglycerol lipase activity"/>
    <property type="evidence" value="ECO:0007669"/>
    <property type="project" value="InterPro"/>
</dbReference>
<proteinExistence type="inferred from homology"/>
<evidence type="ECO:0000256" key="2">
    <source>
        <dbReference type="ARBA" id="ARBA00023098"/>
    </source>
</evidence>
<dbReference type="Gene3D" id="1.10.405.10">
    <property type="entry name" value="Guanine Nucleotide Dissociation Inhibitor, domain 1"/>
    <property type="match status" value="1"/>
</dbReference>
<dbReference type="InterPro" id="IPR002641">
    <property type="entry name" value="PNPLA_dom"/>
</dbReference>
<protein>
    <submittedName>
        <fullName evidence="5">Rab GDP dissociation inhibitor alpha</fullName>
    </submittedName>
</protein>
<evidence type="ECO:0000313" key="5">
    <source>
        <dbReference type="EMBL" id="KAJ3228170.1"/>
    </source>
</evidence>
<dbReference type="GO" id="GO:0016042">
    <property type="term" value="P:lipid catabolic process"/>
    <property type="evidence" value="ECO:0007669"/>
    <property type="project" value="UniProtKB-UniRule"/>
</dbReference>
<keyword evidence="3" id="KW-0442">Lipid degradation</keyword>
<gene>
    <name evidence="5" type="primary">GDI1_2</name>
    <name evidence="5" type="ORF">HK099_006050</name>
</gene>
<dbReference type="GO" id="GO:0006641">
    <property type="term" value="P:triglyceride metabolic process"/>
    <property type="evidence" value="ECO:0007669"/>
    <property type="project" value="UniProtKB-ARBA"/>
</dbReference>
<name>A0AAD5UBY2_9FUNG</name>
<comment type="caution">
    <text evidence="3">Lacks conserved residue(s) required for the propagation of feature annotation.</text>
</comment>
<comment type="caution">
    <text evidence="5">The sequence shown here is derived from an EMBL/GenBank/DDBJ whole genome shotgun (WGS) entry which is preliminary data.</text>
</comment>
<feature type="active site" description="Nucleophile" evidence="3">
    <location>
        <position position="598"/>
    </location>
</feature>
<dbReference type="InterPro" id="IPR016035">
    <property type="entry name" value="Acyl_Trfase/lysoPLipase"/>
</dbReference>
<feature type="short sequence motif" description="GXSXG" evidence="3">
    <location>
        <begin position="596"/>
        <end position="600"/>
    </location>
</feature>
<dbReference type="PROSITE" id="PS51635">
    <property type="entry name" value="PNPLA"/>
    <property type="match status" value="1"/>
</dbReference>
<evidence type="ECO:0000259" key="4">
    <source>
        <dbReference type="PROSITE" id="PS51635"/>
    </source>
</evidence>
<dbReference type="Pfam" id="PF01734">
    <property type="entry name" value="Patatin"/>
    <property type="match status" value="1"/>
</dbReference>
<dbReference type="EMBL" id="JADGJW010000005">
    <property type="protein sequence ID" value="KAJ3228170.1"/>
    <property type="molecule type" value="Genomic_DNA"/>
</dbReference>
<dbReference type="PANTHER" id="PTHR11787:SF8">
    <property type="entry name" value="RAB GDP DISSOCIATION INHIBITOR"/>
    <property type="match status" value="1"/>
</dbReference>
<keyword evidence="2 3" id="KW-0443">Lipid metabolism</keyword>
<dbReference type="Proteomes" id="UP001211065">
    <property type="component" value="Unassembled WGS sequence"/>
</dbReference>
<dbReference type="InterPro" id="IPR021771">
    <property type="entry name" value="Triacylglycerol_lipase_N"/>
</dbReference>
<dbReference type="Pfam" id="PF00996">
    <property type="entry name" value="GDI"/>
    <property type="match status" value="1"/>
</dbReference>
<dbReference type="GO" id="GO:0007264">
    <property type="term" value="P:small GTPase-mediated signal transduction"/>
    <property type="evidence" value="ECO:0007669"/>
    <property type="project" value="InterPro"/>
</dbReference>
<dbReference type="Gene3D" id="3.50.50.60">
    <property type="entry name" value="FAD/NAD(P)-binding domain"/>
    <property type="match status" value="1"/>
</dbReference>
<dbReference type="InterPro" id="IPR018203">
    <property type="entry name" value="GDP_dissociation_inhibitor"/>
</dbReference>
<evidence type="ECO:0000256" key="1">
    <source>
        <dbReference type="ARBA" id="ARBA00005593"/>
    </source>
</evidence>
<dbReference type="SUPFAM" id="SSF51905">
    <property type="entry name" value="FAD/NAD(P)-binding domain"/>
    <property type="match status" value="2"/>
</dbReference>
<dbReference type="InterPro" id="IPR036188">
    <property type="entry name" value="FAD/NAD-bd_sf"/>
</dbReference>
<organism evidence="5 6">
    <name type="scientific">Clydaea vesicula</name>
    <dbReference type="NCBI Taxonomy" id="447962"/>
    <lineage>
        <taxon>Eukaryota</taxon>
        <taxon>Fungi</taxon>
        <taxon>Fungi incertae sedis</taxon>
        <taxon>Chytridiomycota</taxon>
        <taxon>Chytridiomycota incertae sedis</taxon>
        <taxon>Chytridiomycetes</taxon>
        <taxon>Lobulomycetales</taxon>
        <taxon>Lobulomycetaceae</taxon>
        <taxon>Clydaea</taxon>
    </lineage>
</organism>
<dbReference type="AlphaFoldDB" id="A0AAD5UBY2"/>
<dbReference type="PANTHER" id="PTHR11787">
    <property type="entry name" value="RAB GDP-DISSOCIATION INHIBITOR"/>
    <property type="match status" value="1"/>
</dbReference>
<feature type="domain" description="PNPLA" evidence="4">
    <location>
        <begin position="565"/>
        <end position="761"/>
    </location>
</feature>
<dbReference type="Pfam" id="PF11815">
    <property type="entry name" value="DUF3336"/>
    <property type="match status" value="1"/>
</dbReference>
<keyword evidence="3" id="KW-0378">Hydrolase</keyword>